<reference evidence="1" key="1">
    <citation type="submission" date="2025-08" db="UniProtKB">
        <authorList>
            <consortium name="Ensembl"/>
        </authorList>
    </citation>
    <scope>IDENTIFICATION</scope>
</reference>
<evidence type="ECO:0000313" key="1">
    <source>
        <dbReference type="Ensembl" id="ENSPKIP00000011774.1"/>
    </source>
</evidence>
<name>A0A3B3R0R8_9TELE</name>
<organism evidence="1 2">
    <name type="scientific">Paramormyrops kingsleyae</name>
    <dbReference type="NCBI Taxonomy" id="1676925"/>
    <lineage>
        <taxon>Eukaryota</taxon>
        <taxon>Metazoa</taxon>
        <taxon>Chordata</taxon>
        <taxon>Craniata</taxon>
        <taxon>Vertebrata</taxon>
        <taxon>Euteleostomi</taxon>
        <taxon>Actinopterygii</taxon>
        <taxon>Neopterygii</taxon>
        <taxon>Teleostei</taxon>
        <taxon>Osteoglossocephala</taxon>
        <taxon>Osteoglossomorpha</taxon>
        <taxon>Osteoglossiformes</taxon>
        <taxon>Mormyridae</taxon>
        <taxon>Paramormyrops</taxon>
    </lineage>
</organism>
<dbReference type="Proteomes" id="UP000261540">
    <property type="component" value="Unplaced"/>
</dbReference>
<dbReference type="GeneTree" id="ENSGT01000000216437"/>
<evidence type="ECO:0000313" key="2">
    <source>
        <dbReference type="Proteomes" id="UP000261540"/>
    </source>
</evidence>
<dbReference type="Ensembl" id="ENSPKIT00000023726.1">
    <property type="protein sequence ID" value="ENSPKIP00000011774.1"/>
    <property type="gene ID" value="ENSPKIG00000018731.1"/>
</dbReference>
<reference evidence="1" key="2">
    <citation type="submission" date="2025-09" db="UniProtKB">
        <authorList>
            <consortium name="Ensembl"/>
        </authorList>
    </citation>
    <scope>IDENTIFICATION</scope>
</reference>
<sequence length="112" mass="12503">PRVPACKGAPIGAEGGGVGGHTDYSVVLEGVIILHDLPDLSTAFAYHFGLLYAMNIEYTKTIKYTFEAIQTIFFELGFRCSQCVRTLKTKLLHKDMMNCFFNVTFAIIYVEL</sequence>
<protein>
    <submittedName>
        <fullName evidence="1">Uncharacterized protein</fullName>
    </submittedName>
</protein>
<keyword evidence="2" id="KW-1185">Reference proteome</keyword>
<dbReference type="AlphaFoldDB" id="A0A3B3R0R8"/>
<proteinExistence type="predicted"/>
<accession>A0A3B3R0R8</accession>